<evidence type="ECO:0000256" key="4">
    <source>
        <dbReference type="ARBA" id="ARBA00011905"/>
    </source>
</evidence>
<dbReference type="Pfam" id="PF05724">
    <property type="entry name" value="TPMT"/>
    <property type="match status" value="1"/>
</dbReference>
<dbReference type="RefSeq" id="WP_353293112.1">
    <property type="nucleotide sequence ID" value="NZ_BAABWH010000001.1"/>
</dbReference>
<dbReference type="NCBIfam" id="TIGR03840">
    <property type="entry name" value="TMPT_Se_Te"/>
    <property type="match status" value="1"/>
</dbReference>
<keyword evidence="5 9" id="KW-0963">Cytoplasm</keyword>
<feature type="binding site" evidence="9">
    <location>
        <position position="127"/>
    </location>
    <ligand>
        <name>S-adenosyl-L-methionine</name>
        <dbReference type="ChEBI" id="CHEBI:59789"/>
    </ligand>
</feature>
<evidence type="ECO:0000256" key="5">
    <source>
        <dbReference type="ARBA" id="ARBA00022490"/>
    </source>
</evidence>
<dbReference type="EC" id="2.1.1.67" evidence="4 9"/>
<dbReference type="InterPro" id="IPR029063">
    <property type="entry name" value="SAM-dependent_MTases_sf"/>
</dbReference>
<feature type="binding site" evidence="9">
    <location>
        <position position="66"/>
    </location>
    <ligand>
        <name>S-adenosyl-L-methionine</name>
        <dbReference type="ChEBI" id="CHEBI:59789"/>
    </ligand>
</feature>
<evidence type="ECO:0000256" key="2">
    <source>
        <dbReference type="ARBA" id="ARBA00004496"/>
    </source>
</evidence>
<evidence type="ECO:0000256" key="7">
    <source>
        <dbReference type="ARBA" id="ARBA00022679"/>
    </source>
</evidence>
<comment type="caution">
    <text evidence="10">The sequence shown here is derived from an EMBL/GenBank/DDBJ whole genome shotgun (WGS) entry which is preliminary data.</text>
</comment>
<dbReference type="Proteomes" id="UP001481413">
    <property type="component" value="Unassembled WGS sequence"/>
</dbReference>
<feature type="binding site" evidence="9">
    <location>
        <position position="10"/>
    </location>
    <ligand>
        <name>S-adenosyl-L-methionine</name>
        <dbReference type="ChEBI" id="CHEBI:59789"/>
    </ligand>
</feature>
<evidence type="ECO:0000256" key="9">
    <source>
        <dbReference type="HAMAP-Rule" id="MF_00812"/>
    </source>
</evidence>
<dbReference type="InterPro" id="IPR025835">
    <property type="entry name" value="Thiopurine_S-MeTrfase"/>
</dbReference>
<organism evidence="10 11">
    <name type="scientific">Thalassolituus maritimus</name>
    <dbReference type="NCBI Taxonomy" id="484498"/>
    <lineage>
        <taxon>Bacteria</taxon>
        <taxon>Pseudomonadati</taxon>
        <taxon>Pseudomonadota</taxon>
        <taxon>Gammaproteobacteria</taxon>
        <taxon>Oceanospirillales</taxon>
        <taxon>Oceanospirillaceae</taxon>
        <taxon>Thalassolituus</taxon>
    </lineage>
</organism>
<keyword evidence="8 9" id="KW-0949">S-adenosyl-L-methionine</keyword>
<comment type="catalytic activity">
    <reaction evidence="1 9">
        <text>S-adenosyl-L-methionine + a thiopurine = S-adenosyl-L-homocysteine + a thiopurine S-methylether.</text>
        <dbReference type="EC" id="2.1.1.67"/>
    </reaction>
</comment>
<evidence type="ECO:0000256" key="1">
    <source>
        <dbReference type="ARBA" id="ARBA00000903"/>
    </source>
</evidence>
<accession>A0ABP9ZVK7</accession>
<feature type="binding site" evidence="9">
    <location>
        <position position="45"/>
    </location>
    <ligand>
        <name>S-adenosyl-L-methionine</name>
        <dbReference type="ChEBI" id="CHEBI:59789"/>
    </ligand>
</feature>
<dbReference type="Gene3D" id="3.40.50.150">
    <property type="entry name" value="Vaccinia Virus protein VP39"/>
    <property type="match status" value="1"/>
</dbReference>
<dbReference type="PIRSF" id="PIRSF023956">
    <property type="entry name" value="Thiopurine_S-methyltransferase"/>
    <property type="match status" value="1"/>
</dbReference>
<keyword evidence="6 9" id="KW-0489">Methyltransferase</keyword>
<dbReference type="PROSITE" id="PS51585">
    <property type="entry name" value="SAM_MT_TPMT"/>
    <property type="match status" value="1"/>
</dbReference>
<evidence type="ECO:0000313" key="11">
    <source>
        <dbReference type="Proteomes" id="UP001481413"/>
    </source>
</evidence>
<evidence type="ECO:0000256" key="6">
    <source>
        <dbReference type="ARBA" id="ARBA00022603"/>
    </source>
</evidence>
<proteinExistence type="inferred from homology"/>
<dbReference type="HAMAP" id="MF_00812">
    <property type="entry name" value="Thiopur_methtran"/>
    <property type="match status" value="1"/>
</dbReference>
<comment type="similarity">
    <text evidence="3 9">Belongs to the class I-like SAM-binding methyltransferase superfamily. TPMT family.</text>
</comment>
<dbReference type="SUPFAM" id="SSF53335">
    <property type="entry name" value="S-adenosyl-L-methionine-dependent methyltransferases"/>
    <property type="match status" value="1"/>
</dbReference>
<keyword evidence="11" id="KW-1185">Reference proteome</keyword>
<evidence type="ECO:0000256" key="3">
    <source>
        <dbReference type="ARBA" id="ARBA00008145"/>
    </source>
</evidence>
<dbReference type="InterPro" id="IPR022474">
    <property type="entry name" value="Thiopur_S-MeTfrase_Se/Te_detox"/>
</dbReference>
<dbReference type="PANTHER" id="PTHR10259:SF11">
    <property type="entry name" value="THIOPURINE S-METHYLTRANSFERASE"/>
    <property type="match status" value="1"/>
</dbReference>
<sequence>MKHEFWHERWEKQEIGFHLADTNPALAAHWQTIPVDLGERVLVPLCGKSVDILWLLREGYQVVGVELSEVALDAMAESIEETFSLAVDKQKVGDYILYRAAGILLICGDWFAMTSYDTGPIDAVYDRAALIAMPEDLRRQYSEQLRAVAGNAPQLLVTLEYDQSEMAGPPFSVPVDQVESYYGDVMNIDLIADKDCLIDEPKFRERGLSSLRERVVRLTPKV</sequence>
<name>A0ABP9ZVK7_9GAMM</name>
<protein>
    <recommendedName>
        <fullName evidence="4 9">Thiopurine S-methyltransferase</fullName>
        <ecNumber evidence="4 9">2.1.1.67</ecNumber>
    </recommendedName>
    <alternativeName>
        <fullName evidence="9">Thiopurine methyltransferase</fullName>
    </alternativeName>
</protein>
<evidence type="ECO:0000313" key="10">
    <source>
        <dbReference type="EMBL" id="GAA6144170.1"/>
    </source>
</evidence>
<dbReference type="InterPro" id="IPR008854">
    <property type="entry name" value="TPMT"/>
</dbReference>
<gene>
    <name evidence="9" type="primary">tpm</name>
    <name evidence="10" type="ORF">NBRC116585_02870</name>
</gene>
<dbReference type="PANTHER" id="PTHR10259">
    <property type="entry name" value="THIOPURINE S-METHYLTRANSFERASE"/>
    <property type="match status" value="1"/>
</dbReference>
<dbReference type="EMBL" id="BAABWH010000001">
    <property type="protein sequence ID" value="GAA6144170.1"/>
    <property type="molecule type" value="Genomic_DNA"/>
</dbReference>
<comment type="subcellular location">
    <subcellularLocation>
        <location evidence="2 9">Cytoplasm</location>
    </subcellularLocation>
</comment>
<dbReference type="NCBIfam" id="NF009732">
    <property type="entry name" value="PRK13255.1"/>
    <property type="match status" value="1"/>
</dbReference>
<evidence type="ECO:0000256" key="8">
    <source>
        <dbReference type="ARBA" id="ARBA00022691"/>
    </source>
</evidence>
<reference evidence="10 11" key="1">
    <citation type="submission" date="2024-04" db="EMBL/GenBank/DDBJ databases">
        <title>Draft genome sequence of Thalassolituus maritimus NBRC 116585.</title>
        <authorList>
            <person name="Miyakawa T."/>
            <person name="Kusuya Y."/>
            <person name="Miura T."/>
        </authorList>
    </citation>
    <scope>NUCLEOTIDE SEQUENCE [LARGE SCALE GENOMIC DNA]</scope>
    <source>
        <strain evidence="10 11">5NW40-0001</strain>
    </source>
</reference>
<keyword evidence="7 9" id="KW-0808">Transferase</keyword>